<protein>
    <submittedName>
        <fullName evidence="1">Uncharacterized protein</fullName>
    </submittedName>
</protein>
<gene>
    <name evidence="1" type="ORF">IAB88_07245</name>
</gene>
<reference evidence="1" key="2">
    <citation type="journal article" date="2021" name="PeerJ">
        <title>Extensive microbial diversity within the chicken gut microbiome revealed by metagenomics and culture.</title>
        <authorList>
            <person name="Gilroy R."/>
            <person name="Ravi A."/>
            <person name="Getino M."/>
            <person name="Pursley I."/>
            <person name="Horton D.L."/>
            <person name="Alikhan N.F."/>
            <person name="Baker D."/>
            <person name="Gharbi K."/>
            <person name="Hall N."/>
            <person name="Watson M."/>
            <person name="Adriaenssens E.M."/>
            <person name="Foster-Nyarko E."/>
            <person name="Jarju S."/>
            <person name="Secka A."/>
            <person name="Antonio M."/>
            <person name="Oren A."/>
            <person name="Chaudhuri R.R."/>
            <person name="La Ragione R."/>
            <person name="Hildebrand F."/>
            <person name="Pallen M.J."/>
        </authorList>
    </citation>
    <scope>NUCLEOTIDE SEQUENCE</scope>
    <source>
        <strain evidence="1">6919</strain>
    </source>
</reference>
<dbReference type="AlphaFoldDB" id="A0A9D9ISD3"/>
<reference evidence="1" key="1">
    <citation type="submission" date="2020-10" db="EMBL/GenBank/DDBJ databases">
        <authorList>
            <person name="Gilroy R."/>
        </authorList>
    </citation>
    <scope>NUCLEOTIDE SEQUENCE</scope>
    <source>
        <strain evidence="1">6919</strain>
    </source>
</reference>
<proteinExistence type="predicted"/>
<dbReference type="EMBL" id="JADIMC010000082">
    <property type="protein sequence ID" value="MBO8476773.1"/>
    <property type="molecule type" value="Genomic_DNA"/>
</dbReference>
<evidence type="ECO:0000313" key="2">
    <source>
        <dbReference type="Proteomes" id="UP000823598"/>
    </source>
</evidence>
<accession>A0A9D9ISD3</accession>
<sequence>MIELWSFSATPMGSVWSGCFLPTAEAVGYANPAAMRLRRCDVSVTVQ</sequence>
<evidence type="ECO:0000313" key="1">
    <source>
        <dbReference type="EMBL" id="MBO8476773.1"/>
    </source>
</evidence>
<organism evidence="1 2">
    <name type="scientific">Candidatus Limisoma faecipullorum</name>
    <dbReference type="NCBI Taxonomy" id="2840854"/>
    <lineage>
        <taxon>Bacteria</taxon>
        <taxon>Pseudomonadati</taxon>
        <taxon>Bacteroidota</taxon>
        <taxon>Bacteroidia</taxon>
        <taxon>Bacteroidales</taxon>
        <taxon>Candidatus Limisoma</taxon>
    </lineage>
</organism>
<name>A0A9D9ISD3_9BACT</name>
<dbReference type="Proteomes" id="UP000823598">
    <property type="component" value="Unassembled WGS sequence"/>
</dbReference>
<comment type="caution">
    <text evidence="1">The sequence shown here is derived from an EMBL/GenBank/DDBJ whole genome shotgun (WGS) entry which is preliminary data.</text>
</comment>